<gene>
    <name evidence="2" type="ORF">Adu01nite_32500</name>
</gene>
<evidence type="ECO:0000313" key="3">
    <source>
        <dbReference type="Proteomes" id="UP000637628"/>
    </source>
</evidence>
<keyword evidence="1" id="KW-1133">Transmembrane helix</keyword>
<dbReference type="Proteomes" id="UP000637628">
    <property type="component" value="Unassembled WGS sequence"/>
</dbReference>
<evidence type="ECO:0000256" key="1">
    <source>
        <dbReference type="SAM" id="Phobius"/>
    </source>
</evidence>
<name>A0ABQ3YWI9_9ACTN</name>
<accession>A0ABQ3YWI9</accession>
<sequence length="241" mass="25517">MTDLDELKHAMDAPPDFEPVVLDLHRVMVAGRRVRRRRRAAGAAASGVAVAALLVVGGQLMSPAGTGAIDAAGYSAPSGAVPSAINSSAPGILGRVVETGRQIDGKQWIIYAETVDPDQLNLNLTLVLGRTRTGYINDFTKDIISSDQGATRMAEGFHAVKAGTVIDGRTTPTFGYYKGEPARITARVTGSGKTVEAHLTAWSGFAPTEKAQIFWFDFTQGQAPAQLTDLTAYDRDGKTLG</sequence>
<organism evidence="2 3">
    <name type="scientific">Paractinoplanes durhamensis</name>
    <dbReference type="NCBI Taxonomy" id="113563"/>
    <lineage>
        <taxon>Bacteria</taxon>
        <taxon>Bacillati</taxon>
        <taxon>Actinomycetota</taxon>
        <taxon>Actinomycetes</taxon>
        <taxon>Micromonosporales</taxon>
        <taxon>Micromonosporaceae</taxon>
        <taxon>Paractinoplanes</taxon>
    </lineage>
</organism>
<dbReference type="RefSeq" id="WP_203727668.1">
    <property type="nucleotide sequence ID" value="NZ_BAAATX010000005.1"/>
</dbReference>
<proteinExistence type="predicted"/>
<comment type="caution">
    <text evidence="2">The sequence shown here is derived from an EMBL/GenBank/DDBJ whole genome shotgun (WGS) entry which is preliminary data.</text>
</comment>
<feature type="transmembrane region" description="Helical" evidence="1">
    <location>
        <begin position="40"/>
        <end position="61"/>
    </location>
</feature>
<dbReference type="EMBL" id="BOML01000027">
    <property type="protein sequence ID" value="GIE01900.1"/>
    <property type="molecule type" value="Genomic_DNA"/>
</dbReference>
<evidence type="ECO:0000313" key="2">
    <source>
        <dbReference type="EMBL" id="GIE01900.1"/>
    </source>
</evidence>
<keyword evidence="1" id="KW-0812">Transmembrane</keyword>
<keyword evidence="3" id="KW-1185">Reference proteome</keyword>
<reference evidence="2 3" key="1">
    <citation type="submission" date="2021-01" db="EMBL/GenBank/DDBJ databases">
        <title>Whole genome shotgun sequence of Actinoplanes durhamensis NBRC 14914.</title>
        <authorList>
            <person name="Komaki H."/>
            <person name="Tamura T."/>
        </authorList>
    </citation>
    <scope>NUCLEOTIDE SEQUENCE [LARGE SCALE GENOMIC DNA]</scope>
    <source>
        <strain evidence="2 3">NBRC 14914</strain>
    </source>
</reference>
<keyword evidence="1" id="KW-0472">Membrane</keyword>
<protein>
    <submittedName>
        <fullName evidence="2">Uncharacterized protein</fullName>
    </submittedName>
</protein>